<dbReference type="InterPro" id="IPR027417">
    <property type="entry name" value="P-loop_NTPase"/>
</dbReference>
<organism evidence="1 2">
    <name type="scientific">[Bacteroides] pectinophilus ATCC 43243</name>
    <dbReference type="NCBI Taxonomy" id="483218"/>
    <lineage>
        <taxon>Bacteria</taxon>
        <taxon>Bacillati</taxon>
        <taxon>Bacillota</taxon>
        <taxon>Clostridia</taxon>
        <taxon>Eubacteriales</taxon>
    </lineage>
</organism>
<dbReference type="AlphaFoldDB" id="B7ANG4"/>
<dbReference type="SUPFAM" id="SSF52540">
    <property type="entry name" value="P-loop containing nucleoside triphosphate hydrolases"/>
    <property type="match status" value="1"/>
</dbReference>
<dbReference type="STRING" id="483218.BACPEC_00218"/>
<proteinExistence type="predicted"/>
<evidence type="ECO:0000313" key="2">
    <source>
        <dbReference type="Proteomes" id="UP000003136"/>
    </source>
</evidence>
<evidence type="ECO:0008006" key="3">
    <source>
        <dbReference type="Google" id="ProtNLM"/>
    </source>
</evidence>
<protein>
    <recommendedName>
        <fullName evidence="3">Thymidylate kinase</fullName>
    </recommendedName>
</protein>
<gene>
    <name evidence="1" type="ORF">BACPEC_00218</name>
</gene>
<accession>B7ANG4</accession>
<dbReference type="Proteomes" id="UP000003136">
    <property type="component" value="Unassembled WGS sequence"/>
</dbReference>
<keyword evidence="2" id="KW-1185">Reference proteome</keyword>
<comment type="caution">
    <text evidence="1">The sequence shown here is derived from an EMBL/GenBank/DDBJ whole genome shotgun (WGS) entry which is preliminary data.</text>
</comment>
<reference evidence="1 2" key="1">
    <citation type="submission" date="2008-11" db="EMBL/GenBank/DDBJ databases">
        <title>Draft genome sequence of Bacteroides pectinophilus (ATCC 43243).</title>
        <authorList>
            <person name="Sudarsanam P."/>
            <person name="Ley R."/>
            <person name="Guruge J."/>
            <person name="Turnbaugh P.J."/>
            <person name="Mahowald M."/>
            <person name="Liep D."/>
            <person name="Gordon J."/>
        </authorList>
    </citation>
    <scope>NUCLEOTIDE SEQUENCE [LARGE SCALE GENOMIC DNA]</scope>
    <source>
        <strain evidence="1 2">ATCC 43243</strain>
    </source>
</reference>
<sequence length="235" mass="28106">MVISLSGYDGMGKSTSVDLLMEKICENHGLKGMSALKANNGTEVYENIEQVDDIYKVLSRYDVITTRFYFRSNKMQKLQEMVMFAETDVFDNTELIKEVTDAARQEAQIWYDHVIWKLLRKNKIIIYDRYYYDEIAYRSLYNLKKEYIERKYIGYPESNIRIHLFGDMDLIRERNRTRIDMKTALFNCEDKMMELYQNIEYISKKYNMIRMDIKGKTRDEVAEDLYTIVNGYLEA</sequence>
<dbReference type="Gene3D" id="3.40.50.300">
    <property type="entry name" value="P-loop containing nucleotide triphosphate hydrolases"/>
    <property type="match status" value="1"/>
</dbReference>
<name>B7ANG4_9FIRM</name>
<evidence type="ECO:0000313" key="1">
    <source>
        <dbReference type="EMBL" id="EEC58699.1"/>
    </source>
</evidence>
<dbReference type="EMBL" id="ABVQ01000032">
    <property type="protein sequence ID" value="EEC58699.1"/>
    <property type="molecule type" value="Genomic_DNA"/>
</dbReference>
<reference evidence="1 2" key="2">
    <citation type="submission" date="2008-11" db="EMBL/GenBank/DDBJ databases">
        <authorList>
            <person name="Fulton L."/>
            <person name="Clifton S."/>
            <person name="Fulton B."/>
            <person name="Xu J."/>
            <person name="Minx P."/>
            <person name="Pepin K.H."/>
            <person name="Johnson M."/>
            <person name="Bhonagiri V."/>
            <person name="Nash W.E."/>
            <person name="Mardis E.R."/>
            <person name="Wilson R.K."/>
        </authorList>
    </citation>
    <scope>NUCLEOTIDE SEQUENCE [LARGE SCALE GENOMIC DNA]</scope>
    <source>
        <strain evidence="1 2">ATCC 43243</strain>
    </source>
</reference>
<dbReference type="HOGENOM" id="CLU_1178363_0_0_9"/>